<protein>
    <submittedName>
        <fullName evidence="1">NAD(P)/FAD-dependent oxidoreductase</fullName>
    </submittedName>
</protein>
<dbReference type="InterPro" id="IPR036188">
    <property type="entry name" value="FAD/NAD-bd_sf"/>
</dbReference>
<evidence type="ECO:0000313" key="2">
    <source>
        <dbReference type="Proteomes" id="UP001168528"/>
    </source>
</evidence>
<dbReference type="PRINTS" id="PR00891">
    <property type="entry name" value="RABGDIREP"/>
</dbReference>
<dbReference type="Pfam" id="PF13450">
    <property type="entry name" value="NAD_binding_8"/>
    <property type="match status" value="1"/>
</dbReference>
<name>A0ABT8R9U5_9BACT</name>
<keyword evidence="2" id="KW-1185">Reference proteome</keyword>
<evidence type="ECO:0000313" key="1">
    <source>
        <dbReference type="EMBL" id="MDO1448874.1"/>
    </source>
</evidence>
<dbReference type="InterPro" id="IPR018203">
    <property type="entry name" value="GDP_dissociation_inhibitor"/>
</dbReference>
<accession>A0ABT8R9U5</accession>
<gene>
    <name evidence="1" type="ORF">Q0590_21530</name>
</gene>
<comment type="caution">
    <text evidence="1">The sequence shown here is derived from an EMBL/GenBank/DDBJ whole genome shotgun (WGS) entry which is preliminary data.</text>
</comment>
<organism evidence="1 2">
    <name type="scientific">Rhodocytophaga aerolata</name>
    <dbReference type="NCBI Taxonomy" id="455078"/>
    <lineage>
        <taxon>Bacteria</taxon>
        <taxon>Pseudomonadati</taxon>
        <taxon>Bacteroidota</taxon>
        <taxon>Cytophagia</taxon>
        <taxon>Cytophagales</taxon>
        <taxon>Rhodocytophagaceae</taxon>
        <taxon>Rhodocytophaga</taxon>
    </lineage>
</organism>
<sequence length="530" mass="58715">MKEIIHSSYDVVIVGGGHNGLVSASYLSKAGLRVLVAEKNAYLGGATVSKKVFPDYEAYLSVYSYLISLFPQKIIQDLQLSLPLRSRSISSFTPFTENQSHKGLLISNTSEEVTRHSIEALAGAKEYRGYRKLLAMEQILADTIWDSFLQPLQSKKYFEKQFVTAQEKAIWQSFVEEPLGKTIEAHLHHDILCGAVFTDAKIGVFTHPYDESLLQNRTFLYHIIGNRTGEWKVPQGGMQTLLNELTRAATLYGATLVTNALVNQLNTGGKQHTLSIEYAGKIYEVQAKYVLLNAAPQVLDKLTGRKQESKDEDEGAVFKINMLLKKLPNLKNTTVSSTDAFTGTFHINEGYQQMKQSYEEAKSGKLPAILPAEIYCHTLTDTSILSPNLVAQGYHTLTLFGLDTPYSLFAGPDEKVISHEALKRFLAGLNEFLDEPIEACIALDSLGNLCLEAKNPLDISLELSMPQGNIFHNALSWFFSEHKQEEGTWGVETDIERLYICGSGAKRGGAVSGIPGHNAAMKVLELEGRL</sequence>
<dbReference type="EMBL" id="JAUKPO010000014">
    <property type="protein sequence ID" value="MDO1448874.1"/>
    <property type="molecule type" value="Genomic_DNA"/>
</dbReference>
<dbReference type="RefSeq" id="WP_302039673.1">
    <property type="nucleotide sequence ID" value="NZ_JAUKPO010000014.1"/>
</dbReference>
<dbReference type="PANTHER" id="PTHR10668">
    <property type="entry name" value="PHYTOENE DEHYDROGENASE"/>
    <property type="match status" value="1"/>
</dbReference>
<dbReference type="Proteomes" id="UP001168528">
    <property type="component" value="Unassembled WGS sequence"/>
</dbReference>
<dbReference type="PANTHER" id="PTHR10668:SF103">
    <property type="entry name" value="PYRIDINE NUCLEOTIDE-DISULFIDE OXIDOREDUCTASE DOMAIN-CONTAINING PROTEIN 2"/>
    <property type="match status" value="1"/>
</dbReference>
<dbReference type="SUPFAM" id="SSF51905">
    <property type="entry name" value="FAD/NAD(P)-binding domain"/>
    <property type="match status" value="1"/>
</dbReference>
<reference evidence="1" key="1">
    <citation type="submission" date="2023-07" db="EMBL/GenBank/DDBJ databases">
        <title>The genome sequence of Rhodocytophaga aerolata KACC 12507.</title>
        <authorList>
            <person name="Zhang X."/>
        </authorList>
    </citation>
    <scope>NUCLEOTIDE SEQUENCE</scope>
    <source>
        <strain evidence="1">KACC 12507</strain>
    </source>
</reference>
<dbReference type="Gene3D" id="3.50.50.60">
    <property type="entry name" value="FAD/NAD(P)-binding domain"/>
    <property type="match status" value="2"/>
</dbReference>
<proteinExistence type="predicted"/>